<proteinExistence type="inferred from homology"/>
<dbReference type="AlphaFoldDB" id="A0A1H3H930"/>
<reference evidence="4 5" key="1">
    <citation type="submission" date="2016-10" db="EMBL/GenBank/DDBJ databases">
        <authorList>
            <person name="de Groot N.N."/>
        </authorList>
    </citation>
    <scope>NUCLEOTIDE SEQUENCE [LARGE SCALE GENOMIC DNA]</scope>
    <source>
        <strain evidence="4 5">DSM 26880</strain>
    </source>
</reference>
<evidence type="ECO:0000256" key="3">
    <source>
        <dbReference type="ARBA" id="ARBA00022679"/>
    </source>
</evidence>
<accession>A0A1H3H930</accession>
<evidence type="ECO:0000313" key="4">
    <source>
        <dbReference type="EMBL" id="SDY11996.1"/>
    </source>
</evidence>
<dbReference type="PANTHER" id="PTHR12526">
    <property type="entry name" value="GLYCOSYLTRANSFERASE"/>
    <property type="match status" value="1"/>
</dbReference>
<protein>
    <submittedName>
        <fullName evidence="4">Glycosyltransferase involved in cell wall bisynthesis</fullName>
    </submittedName>
</protein>
<dbReference type="GO" id="GO:0016757">
    <property type="term" value="F:glycosyltransferase activity"/>
    <property type="evidence" value="ECO:0007669"/>
    <property type="project" value="UniProtKB-KW"/>
</dbReference>
<dbReference type="Proteomes" id="UP000199286">
    <property type="component" value="Unassembled WGS sequence"/>
</dbReference>
<organism evidence="4 5">
    <name type="scientific">Citreimonas salinaria</name>
    <dbReference type="NCBI Taxonomy" id="321339"/>
    <lineage>
        <taxon>Bacteria</taxon>
        <taxon>Pseudomonadati</taxon>
        <taxon>Pseudomonadota</taxon>
        <taxon>Alphaproteobacteria</taxon>
        <taxon>Rhodobacterales</taxon>
        <taxon>Roseobacteraceae</taxon>
        <taxon>Citreimonas</taxon>
    </lineage>
</organism>
<dbReference type="STRING" id="321339.SAMN05444340_103308"/>
<dbReference type="OrthoDB" id="503550at2"/>
<dbReference type="PANTHER" id="PTHR12526:SF640">
    <property type="entry name" value="COLANIC ACID BIOSYNTHESIS GLYCOSYLTRANSFERASE WCAL-RELATED"/>
    <property type="match status" value="1"/>
</dbReference>
<evidence type="ECO:0000256" key="1">
    <source>
        <dbReference type="ARBA" id="ARBA00009481"/>
    </source>
</evidence>
<keyword evidence="2" id="KW-0328">Glycosyltransferase</keyword>
<keyword evidence="3 4" id="KW-0808">Transferase</keyword>
<evidence type="ECO:0000256" key="2">
    <source>
        <dbReference type="ARBA" id="ARBA00022676"/>
    </source>
</evidence>
<dbReference type="RefSeq" id="WP_089880579.1">
    <property type="nucleotide sequence ID" value="NZ_FNPF01000003.1"/>
</dbReference>
<dbReference type="Gene3D" id="3.40.50.2000">
    <property type="entry name" value="Glycogen Phosphorylase B"/>
    <property type="match status" value="1"/>
</dbReference>
<evidence type="ECO:0000313" key="5">
    <source>
        <dbReference type="Proteomes" id="UP000199286"/>
    </source>
</evidence>
<dbReference type="Pfam" id="PF13692">
    <property type="entry name" value="Glyco_trans_1_4"/>
    <property type="match status" value="1"/>
</dbReference>
<name>A0A1H3H930_9RHOB</name>
<comment type="similarity">
    <text evidence="1">Belongs to the glycosyltransferase group 1 family. Glycosyltransferase 4 subfamily.</text>
</comment>
<dbReference type="EMBL" id="FNPF01000003">
    <property type="protein sequence ID" value="SDY11996.1"/>
    <property type="molecule type" value="Genomic_DNA"/>
</dbReference>
<gene>
    <name evidence="4" type="ORF">SAMN05444340_103308</name>
</gene>
<sequence>MPEPTGRVLVYAPVSLFDHDGRRYIEDQAIIGLRRWAENFARADVLMPVAHMPPPAGWTDARDAALPANLVLHPLPIAWRPDQFLRAYRPTRARIAALIRDCDYPCFAIGGLFGDWGAVAAFEAARQNRRFAIWTDRVESEVTRHGAHHGPWRARLRKRLYRRPMAALERAVISRATLGLFHGRETYEAYAPYARAAELVHDILLEKSDRIDADALTAKQAEARLGPLRIIYAGRAEAMKGPMDWIDTLAALKTRGVAFRAKWLGDGAERPAMQAAVARAGLSDAVSLPGFVADRAAVLRSLRAAHVFLFCHRTPESPRCLIEALASGTPLLGHDGAYARDLVSRDPRAARLFPMGDAAAMAAGLAAFDTDRTALAGAMAAARTCGEGFDSETVFAHRAELLRRYLG</sequence>
<keyword evidence="5" id="KW-1185">Reference proteome</keyword>
<dbReference type="SUPFAM" id="SSF53756">
    <property type="entry name" value="UDP-Glycosyltransferase/glycogen phosphorylase"/>
    <property type="match status" value="1"/>
</dbReference>